<feature type="region of interest" description="Disordered" evidence="1">
    <location>
        <begin position="1"/>
        <end position="27"/>
    </location>
</feature>
<dbReference type="InterPro" id="IPR025558">
    <property type="entry name" value="DUF4283"/>
</dbReference>
<name>A0A2Z6MR00_TRISU</name>
<dbReference type="Proteomes" id="UP000242715">
    <property type="component" value="Unassembled WGS sequence"/>
</dbReference>
<dbReference type="InterPro" id="IPR044730">
    <property type="entry name" value="RNase_H-like_dom_plant"/>
</dbReference>
<dbReference type="Gene3D" id="3.30.420.10">
    <property type="entry name" value="Ribonuclease H-like superfamily/Ribonuclease H"/>
    <property type="match status" value="1"/>
</dbReference>
<dbReference type="InterPro" id="IPR000477">
    <property type="entry name" value="RT_dom"/>
</dbReference>
<evidence type="ECO:0000259" key="4">
    <source>
        <dbReference type="Pfam" id="PF14111"/>
    </source>
</evidence>
<dbReference type="AlphaFoldDB" id="A0A2Z6MR00"/>
<evidence type="ECO:0000313" key="6">
    <source>
        <dbReference type="Proteomes" id="UP000242715"/>
    </source>
</evidence>
<dbReference type="InterPro" id="IPR040256">
    <property type="entry name" value="At4g02000-like"/>
</dbReference>
<sequence>MNGFSIPWGCLDGGKEQEPQPQNQPKNHKTFAQTLKNVCDIPTSQLPQPCVKGDDLAISIPEEEYLVGIDTCKHNLQGRVVWPRGSTPLTVVELKNKLSPMWKDLARWGITSLGKGFYQFSFSTLEDVKRVRSVASWNLQPGFLKLFAWSPDFNPNLQKNTTAQVWVRLYGLAQEYWHPKILFAIASSIGTPICTDAIAAKPMFDRTFGHYARVLVDLDLSQTLRYKVLVERIGFAFYVETDYENLPPFCTHCNLVGHYLNNCKWVQGFDEGNQSKEPRHKNEAKAKYNEAKAKYVQKKDGKTEQNKTNEVVVVEDSIDKTPQCQSNINAPKEPVASVDRQVPLHFDVEASNNRFSALDTQDEVIQDIENEAGLEELVEVDDVESSTQEFVGDTQFNKAAEIGEAHSSSQNNAQDKVQIDMQFLKESWANMVENDDDEFRLLEDLEKQPSPSGFTVVNSKSRKKGKSKASKNTMAASSYGTRSKDNMNIEVVMCLLVCRYLIFKIALIPMIFCTCQLEEAEDSLAEIQTQIQLNGYSDILSDSEKRAQSKLDDALKKQHWFWHEKSKEGAPGPDGCIMPNFNANTLILIPKTSSADAIEHYRPIAMANFKFKLISKVLADRLAQIMPNLISKEQRGLIHGRNIKDCLCLASEAANLLHSKTFGGNLALKIDVTKAFDTLEWPFLLKVLRNITKLVTDGKLLLSKGSRNVSIPSHCLYADDIMVYCNGRHSNLVALKNLFNRYALASGQVVSPSKSTIFSGGISHARLLQIAQFIGFNIGSLPFNYLGVPIFKGRPRVAFLQPVADKIKAKLAAWKASLLSIAGRVQLVKSVIQSMLVYTISIYAWPISLLRELERWIKNFIWSGDINQRKLFTVAWKKVCKPYSQGGLGLRSLIILNEASNLKLCWDLFNSREQWAIILRSKTFRSRRCINHHIHSSLWSSVKAEYNVVLENSHFIIGDGSTIYFWSDIWCGDHSLAQSLQFPDGHMLEAKVSDFIQNHQWHLTPEIEGSFPNLRQIVEKVTIPLEHKPDALAWRDSDFGDLSLKQTYLFKDHLQPQLHWAKSIWSNDIPPSKSLVAWRLMHDGAFNSVTASCGGVFRNHHADFVVAFAEKVDFQSSFIAELCGVMTAIELANAHNWLNLWIETDSSLAVMAFKSNSMVPWTIGLRI</sequence>
<dbReference type="CDD" id="cd01650">
    <property type="entry name" value="RT_nLTR_like"/>
    <property type="match status" value="1"/>
</dbReference>
<dbReference type="Pfam" id="PF00078">
    <property type="entry name" value="RVT_1"/>
    <property type="match status" value="1"/>
</dbReference>
<dbReference type="InterPro" id="IPR012337">
    <property type="entry name" value="RNaseH-like_sf"/>
</dbReference>
<feature type="region of interest" description="Disordered" evidence="1">
    <location>
        <begin position="452"/>
        <end position="479"/>
    </location>
</feature>
<feature type="domain" description="Reverse transcriptase" evidence="2">
    <location>
        <begin position="589"/>
        <end position="692"/>
    </location>
</feature>
<evidence type="ECO:0000259" key="3">
    <source>
        <dbReference type="Pfam" id="PF13456"/>
    </source>
</evidence>
<gene>
    <name evidence="5" type="ORF">TSUD_30100</name>
</gene>
<organism evidence="5 6">
    <name type="scientific">Trifolium subterraneum</name>
    <name type="common">Subterranean clover</name>
    <dbReference type="NCBI Taxonomy" id="3900"/>
    <lineage>
        <taxon>Eukaryota</taxon>
        <taxon>Viridiplantae</taxon>
        <taxon>Streptophyta</taxon>
        <taxon>Embryophyta</taxon>
        <taxon>Tracheophyta</taxon>
        <taxon>Spermatophyta</taxon>
        <taxon>Magnoliopsida</taxon>
        <taxon>eudicotyledons</taxon>
        <taxon>Gunneridae</taxon>
        <taxon>Pentapetalae</taxon>
        <taxon>rosids</taxon>
        <taxon>fabids</taxon>
        <taxon>Fabales</taxon>
        <taxon>Fabaceae</taxon>
        <taxon>Papilionoideae</taxon>
        <taxon>50 kb inversion clade</taxon>
        <taxon>NPAAA clade</taxon>
        <taxon>Hologalegina</taxon>
        <taxon>IRL clade</taxon>
        <taxon>Trifolieae</taxon>
        <taxon>Trifolium</taxon>
    </lineage>
</organism>
<dbReference type="PANTHER" id="PTHR31286:SF176">
    <property type="entry name" value="DUF4283 DOMAIN PROTEIN"/>
    <property type="match status" value="1"/>
</dbReference>
<dbReference type="GO" id="GO:0003676">
    <property type="term" value="F:nucleic acid binding"/>
    <property type="evidence" value="ECO:0007669"/>
    <property type="project" value="InterPro"/>
</dbReference>
<dbReference type="PANTHER" id="PTHR31286">
    <property type="entry name" value="GLYCINE-RICH CELL WALL STRUCTURAL PROTEIN 1.8-LIKE"/>
    <property type="match status" value="1"/>
</dbReference>
<keyword evidence="6" id="KW-1185">Reference proteome</keyword>
<feature type="domain" description="DUF4283" evidence="4">
    <location>
        <begin position="72"/>
        <end position="156"/>
    </location>
</feature>
<dbReference type="EMBL" id="DF973574">
    <property type="protein sequence ID" value="GAU35044.1"/>
    <property type="molecule type" value="Genomic_DNA"/>
</dbReference>
<feature type="domain" description="RNase H type-1" evidence="3">
    <location>
        <begin position="1083"/>
        <end position="1156"/>
    </location>
</feature>
<evidence type="ECO:0000313" key="5">
    <source>
        <dbReference type="EMBL" id="GAU35044.1"/>
    </source>
</evidence>
<accession>A0A2Z6MR00</accession>
<dbReference type="GO" id="GO:0004523">
    <property type="term" value="F:RNA-DNA hybrid ribonuclease activity"/>
    <property type="evidence" value="ECO:0007669"/>
    <property type="project" value="InterPro"/>
</dbReference>
<dbReference type="Pfam" id="PF14111">
    <property type="entry name" value="DUF4283"/>
    <property type="match status" value="1"/>
</dbReference>
<dbReference type="InterPro" id="IPR036397">
    <property type="entry name" value="RNaseH_sf"/>
</dbReference>
<proteinExistence type="predicted"/>
<dbReference type="InterPro" id="IPR002156">
    <property type="entry name" value="RNaseH_domain"/>
</dbReference>
<dbReference type="CDD" id="cd06222">
    <property type="entry name" value="RNase_H_like"/>
    <property type="match status" value="1"/>
</dbReference>
<protein>
    <recommendedName>
        <fullName evidence="7">Reverse transcriptase domain-containing protein</fullName>
    </recommendedName>
</protein>
<dbReference type="OrthoDB" id="1938131at2759"/>
<reference evidence="6" key="1">
    <citation type="journal article" date="2017" name="Front. Plant Sci.">
        <title>Climate Clever Clovers: New Paradigm to Reduce the Environmental Footprint of Ruminants by Breeding Low Methanogenic Forages Utilizing Haplotype Variation.</title>
        <authorList>
            <person name="Kaur P."/>
            <person name="Appels R."/>
            <person name="Bayer P.E."/>
            <person name="Keeble-Gagnere G."/>
            <person name="Wang J."/>
            <person name="Hirakawa H."/>
            <person name="Shirasawa K."/>
            <person name="Vercoe P."/>
            <person name="Stefanova K."/>
            <person name="Durmic Z."/>
            <person name="Nichols P."/>
            <person name="Revell C."/>
            <person name="Isobe S.N."/>
            <person name="Edwards D."/>
            <person name="Erskine W."/>
        </authorList>
    </citation>
    <scope>NUCLEOTIDE SEQUENCE [LARGE SCALE GENOMIC DNA]</scope>
    <source>
        <strain evidence="6">cv. Daliak</strain>
    </source>
</reference>
<feature type="compositionally biased region" description="Basic residues" evidence="1">
    <location>
        <begin position="460"/>
        <end position="469"/>
    </location>
</feature>
<dbReference type="SUPFAM" id="SSF53098">
    <property type="entry name" value="Ribonuclease H-like"/>
    <property type="match status" value="1"/>
</dbReference>
<evidence type="ECO:0000256" key="1">
    <source>
        <dbReference type="SAM" id="MobiDB-lite"/>
    </source>
</evidence>
<evidence type="ECO:0000259" key="2">
    <source>
        <dbReference type="Pfam" id="PF00078"/>
    </source>
</evidence>
<dbReference type="Pfam" id="PF13456">
    <property type="entry name" value="RVT_3"/>
    <property type="match status" value="1"/>
</dbReference>
<evidence type="ECO:0008006" key="7">
    <source>
        <dbReference type="Google" id="ProtNLM"/>
    </source>
</evidence>